<organism evidence="2 3">
    <name type="scientific">Magnaporthiopsis poae (strain ATCC 64411 / 73-15)</name>
    <name type="common">Kentucky bluegrass fungus</name>
    <name type="synonym">Magnaporthe poae</name>
    <dbReference type="NCBI Taxonomy" id="644358"/>
    <lineage>
        <taxon>Eukaryota</taxon>
        <taxon>Fungi</taxon>
        <taxon>Dikarya</taxon>
        <taxon>Ascomycota</taxon>
        <taxon>Pezizomycotina</taxon>
        <taxon>Sordariomycetes</taxon>
        <taxon>Sordariomycetidae</taxon>
        <taxon>Magnaporthales</taxon>
        <taxon>Magnaporthaceae</taxon>
        <taxon>Magnaporthiopsis</taxon>
    </lineage>
</organism>
<evidence type="ECO:0000313" key="2">
    <source>
        <dbReference type="EnsemblFungi" id="MAPG_03680T0"/>
    </source>
</evidence>
<dbReference type="EnsemblFungi" id="MAPG_03680T0">
    <property type="protein sequence ID" value="MAPG_03680T0"/>
    <property type="gene ID" value="MAPG_03680"/>
</dbReference>
<sequence length="231" mass="23889">MPVVLAQKVGTAIKLFDIMGHRNRTIRAQGLSLAVLISCLAAMAASQLITSRVVPWREPCPTVTATATVCSTCLRWDCAFFTTVSNRCDCPAAVPTVTTSFPCGDGAAACAGVGCYTTYRWANPPEGCAQARRNVVLGEEAAAPVVTPAATASCSTVVTVSTFPESCSCTSGFCVRDKIVTLPCGCSRLDVATATETLKCPSSGSTCQQCYTGFPFTETQACGAATAPTPG</sequence>
<evidence type="ECO:0000313" key="3">
    <source>
        <dbReference type="Proteomes" id="UP000011715"/>
    </source>
</evidence>
<reference evidence="1" key="3">
    <citation type="submission" date="2011-03" db="EMBL/GenBank/DDBJ databases">
        <title>Annotation of Magnaporthe poae ATCC 64411.</title>
        <authorList>
            <person name="Ma L.-J."/>
            <person name="Dead R."/>
            <person name="Young S.K."/>
            <person name="Zeng Q."/>
            <person name="Gargeya S."/>
            <person name="Fitzgerald M."/>
            <person name="Haas B."/>
            <person name="Abouelleil A."/>
            <person name="Alvarado L."/>
            <person name="Arachchi H.M."/>
            <person name="Berlin A."/>
            <person name="Brown A."/>
            <person name="Chapman S.B."/>
            <person name="Chen Z."/>
            <person name="Dunbar C."/>
            <person name="Freedman E."/>
            <person name="Gearin G."/>
            <person name="Gellesch M."/>
            <person name="Goldberg J."/>
            <person name="Griggs A."/>
            <person name="Gujja S."/>
            <person name="Heiman D."/>
            <person name="Howarth C."/>
            <person name="Larson L."/>
            <person name="Lui A."/>
            <person name="MacDonald P.J.P."/>
            <person name="Mehta T."/>
            <person name="Montmayeur A."/>
            <person name="Murphy C."/>
            <person name="Neiman D."/>
            <person name="Pearson M."/>
            <person name="Priest M."/>
            <person name="Roberts A."/>
            <person name="Saif S."/>
            <person name="Shea T."/>
            <person name="Shenoy N."/>
            <person name="Sisk P."/>
            <person name="Stolte C."/>
            <person name="Sykes S."/>
            <person name="Yandava C."/>
            <person name="Wortman J."/>
            <person name="Nusbaum C."/>
            <person name="Birren B."/>
        </authorList>
    </citation>
    <scope>NUCLEOTIDE SEQUENCE</scope>
    <source>
        <strain evidence="1">ATCC 64411</strain>
    </source>
</reference>
<dbReference type="EMBL" id="ADBL01000874">
    <property type="status" value="NOT_ANNOTATED_CDS"/>
    <property type="molecule type" value="Genomic_DNA"/>
</dbReference>
<name>A0A0C4DUN9_MAGP6</name>
<gene>
    <name evidence="1" type="ORF">MAPG_03680</name>
</gene>
<reference evidence="2" key="5">
    <citation type="submission" date="2015-06" db="UniProtKB">
        <authorList>
            <consortium name="EnsemblFungi"/>
        </authorList>
    </citation>
    <scope>IDENTIFICATION</scope>
    <source>
        <strain evidence="2">ATCC 64411</strain>
    </source>
</reference>
<reference evidence="3" key="2">
    <citation type="submission" date="2010-05" db="EMBL/GenBank/DDBJ databases">
        <title>The genome sequence of Magnaporthe poae strain ATCC 64411.</title>
        <authorList>
            <person name="Ma L.-J."/>
            <person name="Dead R."/>
            <person name="Young S."/>
            <person name="Zeng Q."/>
            <person name="Koehrsen M."/>
            <person name="Alvarado L."/>
            <person name="Berlin A."/>
            <person name="Chapman S.B."/>
            <person name="Chen Z."/>
            <person name="Freedman E."/>
            <person name="Gellesch M."/>
            <person name="Goldberg J."/>
            <person name="Griggs A."/>
            <person name="Gujja S."/>
            <person name="Heilman E.R."/>
            <person name="Heiman D."/>
            <person name="Hepburn T."/>
            <person name="Howarth C."/>
            <person name="Jen D."/>
            <person name="Larson L."/>
            <person name="Mehta T."/>
            <person name="Neiman D."/>
            <person name="Pearson M."/>
            <person name="Roberts A."/>
            <person name="Saif S."/>
            <person name="Shea T."/>
            <person name="Shenoy N."/>
            <person name="Sisk P."/>
            <person name="Stolte C."/>
            <person name="Sykes S."/>
            <person name="Walk T."/>
            <person name="White J."/>
            <person name="Yandava C."/>
            <person name="Haas B."/>
            <person name="Nusbaum C."/>
            <person name="Birren B."/>
        </authorList>
    </citation>
    <scope>NUCLEOTIDE SEQUENCE [LARGE SCALE GENOMIC DNA]</scope>
    <source>
        <strain evidence="3">ATCC 64411 / 73-15</strain>
    </source>
</reference>
<keyword evidence="3" id="KW-1185">Reference proteome</keyword>
<dbReference type="OrthoDB" id="4578803at2759"/>
<evidence type="ECO:0000313" key="1">
    <source>
        <dbReference type="EMBL" id="KLU84640.1"/>
    </source>
</evidence>
<dbReference type="AlphaFoldDB" id="A0A0C4DUN9"/>
<dbReference type="VEuPathDB" id="FungiDB:MAPG_03680"/>
<protein>
    <submittedName>
        <fullName evidence="1 2">Uncharacterized protein</fullName>
    </submittedName>
</protein>
<accession>A0A0C4DUN9</accession>
<dbReference type="EMBL" id="GL876968">
    <property type="protein sequence ID" value="KLU84640.1"/>
    <property type="molecule type" value="Genomic_DNA"/>
</dbReference>
<proteinExistence type="predicted"/>
<dbReference type="eggNOG" id="ENOG502RP9V">
    <property type="taxonomic scope" value="Eukaryota"/>
</dbReference>
<reference evidence="2" key="4">
    <citation type="journal article" date="2015" name="G3 (Bethesda)">
        <title>Genome sequences of three phytopathogenic species of the Magnaporthaceae family of fungi.</title>
        <authorList>
            <person name="Okagaki L.H."/>
            <person name="Nunes C.C."/>
            <person name="Sailsbery J."/>
            <person name="Clay B."/>
            <person name="Brown D."/>
            <person name="John T."/>
            <person name="Oh Y."/>
            <person name="Young N."/>
            <person name="Fitzgerald M."/>
            <person name="Haas B.J."/>
            <person name="Zeng Q."/>
            <person name="Young S."/>
            <person name="Adiconis X."/>
            <person name="Fan L."/>
            <person name="Levin J.Z."/>
            <person name="Mitchell T.K."/>
            <person name="Okubara P.A."/>
            <person name="Farman M.L."/>
            <person name="Kohn L.M."/>
            <person name="Birren B."/>
            <person name="Ma L.-J."/>
            <person name="Dean R.A."/>
        </authorList>
    </citation>
    <scope>NUCLEOTIDE SEQUENCE</scope>
    <source>
        <strain evidence="2">ATCC 64411 / 73-15</strain>
    </source>
</reference>
<reference evidence="1" key="1">
    <citation type="submission" date="2010-05" db="EMBL/GenBank/DDBJ databases">
        <title>The Genome Sequence of Magnaporthe poae strain ATCC 64411.</title>
        <authorList>
            <consortium name="The Broad Institute Genome Sequencing Platform"/>
            <consortium name="Broad Institute Genome Sequencing Center for Infectious Disease"/>
            <person name="Ma L.-J."/>
            <person name="Dead R."/>
            <person name="Young S."/>
            <person name="Zeng Q."/>
            <person name="Koehrsen M."/>
            <person name="Alvarado L."/>
            <person name="Berlin A."/>
            <person name="Chapman S.B."/>
            <person name="Chen Z."/>
            <person name="Freedman E."/>
            <person name="Gellesch M."/>
            <person name="Goldberg J."/>
            <person name="Griggs A."/>
            <person name="Gujja S."/>
            <person name="Heilman E.R."/>
            <person name="Heiman D."/>
            <person name="Hepburn T."/>
            <person name="Howarth C."/>
            <person name="Jen D."/>
            <person name="Larson L."/>
            <person name="Mehta T."/>
            <person name="Neiman D."/>
            <person name="Pearson M."/>
            <person name="Roberts A."/>
            <person name="Saif S."/>
            <person name="Shea T."/>
            <person name="Shenoy N."/>
            <person name="Sisk P."/>
            <person name="Stolte C."/>
            <person name="Sykes S."/>
            <person name="Walk T."/>
            <person name="White J."/>
            <person name="Yandava C."/>
            <person name="Haas B."/>
            <person name="Nusbaum C."/>
            <person name="Birren B."/>
        </authorList>
    </citation>
    <scope>NUCLEOTIDE SEQUENCE</scope>
    <source>
        <strain evidence="1">ATCC 64411</strain>
    </source>
</reference>
<dbReference type="Proteomes" id="UP000011715">
    <property type="component" value="Unassembled WGS sequence"/>
</dbReference>